<evidence type="ECO:0000259" key="5">
    <source>
        <dbReference type="PROSITE" id="PS01124"/>
    </source>
</evidence>
<keyword evidence="4" id="KW-0812">Transmembrane</keyword>
<accession>A0A344TMD5</accession>
<dbReference type="PANTHER" id="PTHR43280:SF29">
    <property type="entry name" value="ARAC-FAMILY TRANSCRIPTIONAL REGULATOR"/>
    <property type="match status" value="1"/>
</dbReference>
<dbReference type="Gene3D" id="1.10.10.60">
    <property type="entry name" value="Homeodomain-like"/>
    <property type="match status" value="1"/>
</dbReference>
<dbReference type="KEGG" id="run:DR864_19695"/>
<dbReference type="GO" id="GO:0043565">
    <property type="term" value="F:sequence-specific DNA binding"/>
    <property type="evidence" value="ECO:0007669"/>
    <property type="project" value="InterPro"/>
</dbReference>
<dbReference type="InterPro" id="IPR009057">
    <property type="entry name" value="Homeodomain-like_sf"/>
</dbReference>
<feature type="transmembrane region" description="Helical" evidence="4">
    <location>
        <begin position="12"/>
        <end position="29"/>
    </location>
</feature>
<organism evidence="6 7">
    <name type="scientific">Runella rosea</name>
    <dbReference type="NCBI Taxonomy" id="2259595"/>
    <lineage>
        <taxon>Bacteria</taxon>
        <taxon>Pseudomonadati</taxon>
        <taxon>Bacteroidota</taxon>
        <taxon>Cytophagia</taxon>
        <taxon>Cytophagales</taxon>
        <taxon>Spirosomataceae</taxon>
        <taxon>Runella</taxon>
    </lineage>
</organism>
<dbReference type="OrthoDB" id="5492415at2"/>
<keyword evidence="3" id="KW-0804">Transcription</keyword>
<sequence length="170" mass="19808">MKELPINFNGLLGWMGLFGGLVWVLLFVVRSEKMLQKPVKINLLFFSRKANQEYAVRLLNRLFRLMNEEKPYLEKNISLESLAARLNVTAAQLTQVINENLEQGFPELISTYRIQEAKRLLITPEYQLGKMEDLAYKVGYESIALFDDAFKNFTDQTPTEYKKRMSMICL</sequence>
<protein>
    <recommendedName>
        <fullName evidence="5">HTH araC/xylS-type domain-containing protein</fullName>
    </recommendedName>
</protein>
<keyword evidence="4" id="KW-0472">Membrane</keyword>
<reference evidence="6 7" key="1">
    <citation type="submission" date="2018-07" db="EMBL/GenBank/DDBJ databases">
        <title>Genome sequencing of Runella.</title>
        <authorList>
            <person name="Baek M.-G."/>
            <person name="Yi H."/>
        </authorList>
    </citation>
    <scope>NUCLEOTIDE SEQUENCE [LARGE SCALE GENOMIC DNA]</scope>
    <source>
        <strain evidence="6 7">HYN0085</strain>
    </source>
</reference>
<keyword evidence="1" id="KW-0805">Transcription regulation</keyword>
<evidence type="ECO:0000256" key="3">
    <source>
        <dbReference type="ARBA" id="ARBA00023163"/>
    </source>
</evidence>
<gene>
    <name evidence="6" type="ORF">DR864_19695</name>
</gene>
<evidence type="ECO:0000313" key="6">
    <source>
        <dbReference type="EMBL" id="AXE19806.1"/>
    </source>
</evidence>
<dbReference type="PROSITE" id="PS00041">
    <property type="entry name" value="HTH_ARAC_FAMILY_1"/>
    <property type="match status" value="1"/>
</dbReference>
<dbReference type="SMART" id="SM00342">
    <property type="entry name" value="HTH_ARAC"/>
    <property type="match status" value="1"/>
</dbReference>
<dbReference type="AlphaFoldDB" id="A0A344TMD5"/>
<keyword evidence="4" id="KW-1133">Transmembrane helix</keyword>
<proteinExistence type="predicted"/>
<dbReference type="RefSeq" id="WP_114068574.1">
    <property type="nucleotide sequence ID" value="NZ_CP030850.1"/>
</dbReference>
<evidence type="ECO:0000256" key="1">
    <source>
        <dbReference type="ARBA" id="ARBA00023015"/>
    </source>
</evidence>
<dbReference type="EMBL" id="CP030850">
    <property type="protein sequence ID" value="AXE19806.1"/>
    <property type="molecule type" value="Genomic_DNA"/>
</dbReference>
<dbReference type="InterPro" id="IPR018060">
    <property type="entry name" value="HTH_AraC"/>
</dbReference>
<dbReference type="GO" id="GO:0003700">
    <property type="term" value="F:DNA-binding transcription factor activity"/>
    <property type="evidence" value="ECO:0007669"/>
    <property type="project" value="InterPro"/>
</dbReference>
<dbReference type="PROSITE" id="PS01124">
    <property type="entry name" value="HTH_ARAC_FAMILY_2"/>
    <property type="match status" value="1"/>
</dbReference>
<dbReference type="Proteomes" id="UP000251993">
    <property type="component" value="Chromosome"/>
</dbReference>
<dbReference type="SUPFAM" id="SSF46689">
    <property type="entry name" value="Homeodomain-like"/>
    <property type="match status" value="1"/>
</dbReference>
<feature type="domain" description="HTH araC/xylS-type" evidence="5">
    <location>
        <begin position="60"/>
        <end position="164"/>
    </location>
</feature>
<name>A0A344TMD5_9BACT</name>
<evidence type="ECO:0000256" key="2">
    <source>
        <dbReference type="ARBA" id="ARBA00023125"/>
    </source>
</evidence>
<evidence type="ECO:0000256" key="4">
    <source>
        <dbReference type="SAM" id="Phobius"/>
    </source>
</evidence>
<dbReference type="PANTHER" id="PTHR43280">
    <property type="entry name" value="ARAC-FAMILY TRANSCRIPTIONAL REGULATOR"/>
    <property type="match status" value="1"/>
</dbReference>
<keyword evidence="7" id="KW-1185">Reference proteome</keyword>
<evidence type="ECO:0000313" key="7">
    <source>
        <dbReference type="Proteomes" id="UP000251993"/>
    </source>
</evidence>
<dbReference type="InterPro" id="IPR018062">
    <property type="entry name" value="HTH_AraC-typ_CS"/>
</dbReference>
<dbReference type="Pfam" id="PF12833">
    <property type="entry name" value="HTH_18"/>
    <property type="match status" value="1"/>
</dbReference>
<keyword evidence="2" id="KW-0238">DNA-binding</keyword>